<dbReference type="OrthoDB" id="2561450at2"/>
<dbReference type="EMBL" id="CP035492">
    <property type="protein sequence ID" value="QAY68084.1"/>
    <property type="molecule type" value="Genomic_DNA"/>
</dbReference>
<proteinExistence type="predicted"/>
<protein>
    <submittedName>
        <fullName evidence="2">PAS domain S-box protein</fullName>
    </submittedName>
</protein>
<dbReference type="GO" id="GO:0003677">
    <property type="term" value="F:DNA binding"/>
    <property type="evidence" value="ECO:0007669"/>
    <property type="project" value="InterPro"/>
</dbReference>
<dbReference type="InterPro" id="IPR010982">
    <property type="entry name" value="Lambda_DNA-bd_dom_sf"/>
</dbReference>
<dbReference type="Proteomes" id="UP000293568">
    <property type="component" value="Chromosome"/>
</dbReference>
<evidence type="ECO:0000313" key="2">
    <source>
        <dbReference type="EMBL" id="QAY68084.1"/>
    </source>
</evidence>
<keyword evidence="3" id="KW-1185">Reference proteome</keyword>
<feature type="domain" description="HTH cro/C1-type" evidence="1">
    <location>
        <begin position="238"/>
        <end position="293"/>
    </location>
</feature>
<dbReference type="KEGG" id="pprt:ET464_18635"/>
<dbReference type="SUPFAM" id="SSF55785">
    <property type="entry name" value="PYP-like sensor domain (PAS domain)"/>
    <property type="match status" value="1"/>
</dbReference>
<dbReference type="InterPro" id="IPR001387">
    <property type="entry name" value="Cro/C1-type_HTH"/>
</dbReference>
<sequence length="299" mass="34239">MMQNVFYLMKEPMLITEFEHNRWYIRDINPSFTSLSGYKKQELLEADPSGLFKEGASFGQMVARLTDENEPFAAMDEELNARSATAIPVRVTGRMFPLEEKNGCIIMCQDITVQKWIEEYAVKQPISAAAQLDEQYRIRSLERYYTPVIHTANYYLGRPAFEFIEEDSRKSVKRMLDYAKNNGTVERVELRLQIDGKSQHASIIVKPMFNGCRTFTGFSVIIASLHLNEQEDDPGYKLRMLMLNKNITATSLAQSTLISLTTISKIRNGKIKKPQRLTAELIAGELGVKPESIWSSFKR</sequence>
<dbReference type="AlphaFoldDB" id="A0A4P6EYC7"/>
<dbReference type="Pfam" id="PF13426">
    <property type="entry name" value="PAS_9"/>
    <property type="match status" value="1"/>
</dbReference>
<dbReference type="SUPFAM" id="SSF47413">
    <property type="entry name" value="lambda repressor-like DNA-binding domains"/>
    <property type="match status" value="1"/>
</dbReference>
<dbReference type="SMART" id="SM00530">
    <property type="entry name" value="HTH_XRE"/>
    <property type="match status" value="1"/>
</dbReference>
<organism evidence="2 3">
    <name type="scientific">Paenibacillus protaetiae</name>
    <dbReference type="NCBI Taxonomy" id="2509456"/>
    <lineage>
        <taxon>Bacteria</taxon>
        <taxon>Bacillati</taxon>
        <taxon>Bacillota</taxon>
        <taxon>Bacilli</taxon>
        <taxon>Bacillales</taxon>
        <taxon>Paenibacillaceae</taxon>
        <taxon>Paenibacillus</taxon>
    </lineage>
</organism>
<dbReference type="InterPro" id="IPR000014">
    <property type="entry name" value="PAS"/>
</dbReference>
<dbReference type="CDD" id="cd00130">
    <property type="entry name" value="PAS"/>
    <property type="match status" value="1"/>
</dbReference>
<evidence type="ECO:0000259" key="1">
    <source>
        <dbReference type="PROSITE" id="PS50943"/>
    </source>
</evidence>
<gene>
    <name evidence="2" type="ORF">ET464_18635</name>
</gene>
<reference evidence="2 3" key="1">
    <citation type="submission" date="2019-01" db="EMBL/GenBank/DDBJ databases">
        <title>Genome sequencing of strain FW100M-2.</title>
        <authorList>
            <person name="Heo J."/>
            <person name="Kim S.-J."/>
            <person name="Kim J.-S."/>
            <person name="Hong S.-B."/>
            <person name="Kwon S.-W."/>
        </authorList>
    </citation>
    <scope>NUCLEOTIDE SEQUENCE [LARGE SCALE GENOMIC DNA]</scope>
    <source>
        <strain evidence="2 3">FW100M-2</strain>
    </source>
</reference>
<dbReference type="InterPro" id="IPR035965">
    <property type="entry name" value="PAS-like_dom_sf"/>
</dbReference>
<dbReference type="Gene3D" id="3.30.450.20">
    <property type="entry name" value="PAS domain"/>
    <property type="match status" value="2"/>
</dbReference>
<dbReference type="NCBIfam" id="TIGR00229">
    <property type="entry name" value="sensory_box"/>
    <property type="match status" value="1"/>
</dbReference>
<dbReference type="PROSITE" id="PS50943">
    <property type="entry name" value="HTH_CROC1"/>
    <property type="match status" value="1"/>
</dbReference>
<accession>A0A4P6EYC7</accession>
<name>A0A4P6EYC7_9BACL</name>
<dbReference type="RefSeq" id="WP_129443514.1">
    <property type="nucleotide sequence ID" value="NZ_CP035492.1"/>
</dbReference>
<dbReference type="Pfam" id="PF13443">
    <property type="entry name" value="HTH_26"/>
    <property type="match status" value="1"/>
</dbReference>
<evidence type="ECO:0000313" key="3">
    <source>
        <dbReference type="Proteomes" id="UP000293568"/>
    </source>
</evidence>
<dbReference type="CDD" id="cd00093">
    <property type="entry name" value="HTH_XRE"/>
    <property type="match status" value="1"/>
</dbReference>
<dbReference type="Gene3D" id="1.10.260.40">
    <property type="entry name" value="lambda repressor-like DNA-binding domains"/>
    <property type="match status" value="1"/>
</dbReference>